<reference evidence="6 7" key="1">
    <citation type="submission" date="2024-02" db="EMBL/GenBank/DDBJ databases">
        <title>Discinaceae phylogenomics.</title>
        <authorList>
            <person name="Dirks A.C."/>
            <person name="James T.Y."/>
        </authorList>
    </citation>
    <scope>NUCLEOTIDE SEQUENCE [LARGE SCALE GENOMIC DNA]</scope>
    <source>
        <strain evidence="6 7">ACD0624</strain>
    </source>
</reference>
<dbReference type="EMBL" id="JBBBZM010000331">
    <property type="protein sequence ID" value="KAL0630962.1"/>
    <property type="molecule type" value="Genomic_DNA"/>
</dbReference>
<evidence type="ECO:0000313" key="6">
    <source>
        <dbReference type="EMBL" id="KAL0630962.1"/>
    </source>
</evidence>
<dbReference type="PANTHER" id="PTHR10272">
    <property type="entry name" value="PLATELET-ACTIVATING FACTOR ACETYLHYDROLASE"/>
    <property type="match status" value="1"/>
</dbReference>
<protein>
    <recommendedName>
        <fullName evidence="1">1-alkyl-2-acetylglycerophosphocholine esterase</fullName>
        <ecNumber evidence="1">3.1.1.47</ecNumber>
    </recommendedName>
</protein>
<dbReference type="PANTHER" id="PTHR10272:SF14">
    <property type="entry name" value="PAF ACETYLHYDROLASE FAMILY PROTEIN"/>
    <property type="match status" value="1"/>
</dbReference>
<keyword evidence="5" id="KW-0732">Signal</keyword>
<feature type="chain" id="PRO_5046894464" description="1-alkyl-2-acetylglycerophosphocholine esterase" evidence="5">
    <location>
        <begin position="25"/>
        <end position="380"/>
    </location>
</feature>
<keyword evidence="7" id="KW-1185">Reference proteome</keyword>
<comment type="caution">
    <text evidence="6">The sequence shown here is derived from an EMBL/GenBank/DDBJ whole genome shotgun (WGS) entry which is preliminary data.</text>
</comment>
<evidence type="ECO:0000256" key="1">
    <source>
        <dbReference type="ARBA" id="ARBA00013201"/>
    </source>
</evidence>
<dbReference type="EC" id="3.1.1.47" evidence="1"/>
<dbReference type="SUPFAM" id="SSF53474">
    <property type="entry name" value="alpha/beta-Hydrolases"/>
    <property type="match status" value="1"/>
</dbReference>
<evidence type="ECO:0000256" key="3">
    <source>
        <dbReference type="ARBA" id="ARBA00022963"/>
    </source>
</evidence>
<evidence type="ECO:0000313" key="7">
    <source>
        <dbReference type="Proteomes" id="UP001447188"/>
    </source>
</evidence>
<keyword evidence="2" id="KW-0378">Hydrolase</keyword>
<feature type="signal peptide" evidence="5">
    <location>
        <begin position="1"/>
        <end position="24"/>
    </location>
</feature>
<sequence length="380" mass="41257">MASFSQQIVFIVSFLLYFSTCTNGLAIGPKISLPALSGTFEVGTIEMKLTDVSTPDPFAPGTSRSILVQAFYPTNDTENYLSAPYMGSATSAFYENYFHLPSGALSVLQTNSHISAPISCDYETGVILLSPSLGASRHVYTAFAEDLASHGFIVISIDHPYEADIVEFPDGTVILSAVPTNTTDADIEYFMDLRLNDTIFTLDLLHTIVYSITGSEYNADLGNIGIFGHSFGGAIAAQIMLVDDRVAAGLNLDGMLRGSVVTAGLDKPFLLMGAGAHYRSVYETWQSFWDNQRGWKRELHLANAEHEVFSDLPVVIELLGLRDSPLGEALEGMVGTIDGLRANEVQRAYIAAFFELALRGKDVALLNGPDPEYAEMAFLD</sequence>
<proteinExistence type="predicted"/>
<keyword evidence="4" id="KW-0443">Lipid metabolism</keyword>
<keyword evidence="3" id="KW-0442">Lipid degradation</keyword>
<dbReference type="Gene3D" id="3.40.50.1820">
    <property type="entry name" value="alpha/beta hydrolase"/>
    <property type="match status" value="1"/>
</dbReference>
<evidence type="ECO:0000256" key="4">
    <source>
        <dbReference type="ARBA" id="ARBA00023098"/>
    </source>
</evidence>
<name>A0ABR3G4T4_9PEZI</name>
<gene>
    <name evidence="6" type="ORF">Q9L58_010189</name>
</gene>
<dbReference type="Pfam" id="PF03403">
    <property type="entry name" value="PAF-AH_p_II"/>
    <property type="match status" value="1"/>
</dbReference>
<dbReference type="Proteomes" id="UP001447188">
    <property type="component" value="Unassembled WGS sequence"/>
</dbReference>
<evidence type="ECO:0000256" key="2">
    <source>
        <dbReference type="ARBA" id="ARBA00022801"/>
    </source>
</evidence>
<evidence type="ECO:0000256" key="5">
    <source>
        <dbReference type="SAM" id="SignalP"/>
    </source>
</evidence>
<dbReference type="InterPro" id="IPR029058">
    <property type="entry name" value="AB_hydrolase_fold"/>
</dbReference>
<organism evidence="6 7">
    <name type="scientific">Discina gigas</name>
    <dbReference type="NCBI Taxonomy" id="1032678"/>
    <lineage>
        <taxon>Eukaryota</taxon>
        <taxon>Fungi</taxon>
        <taxon>Dikarya</taxon>
        <taxon>Ascomycota</taxon>
        <taxon>Pezizomycotina</taxon>
        <taxon>Pezizomycetes</taxon>
        <taxon>Pezizales</taxon>
        <taxon>Discinaceae</taxon>
        <taxon>Discina</taxon>
    </lineage>
</organism>
<accession>A0ABR3G4T4</accession>